<dbReference type="EMBL" id="JALJOR010000011">
    <property type="protein sequence ID" value="KAK9809039.1"/>
    <property type="molecule type" value="Genomic_DNA"/>
</dbReference>
<evidence type="ECO:0000256" key="2">
    <source>
        <dbReference type="SAM" id="MobiDB-lite"/>
    </source>
</evidence>
<evidence type="ECO:0000259" key="3">
    <source>
        <dbReference type="SMART" id="SM00385"/>
    </source>
</evidence>
<organism evidence="4 5">
    <name type="scientific">[Myrmecia] bisecta</name>
    <dbReference type="NCBI Taxonomy" id="41462"/>
    <lineage>
        <taxon>Eukaryota</taxon>
        <taxon>Viridiplantae</taxon>
        <taxon>Chlorophyta</taxon>
        <taxon>core chlorophytes</taxon>
        <taxon>Trebouxiophyceae</taxon>
        <taxon>Trebouxiales</taxon>
        <taxon>Trebouxiaceae</taxon>
        <taxon>Myrmecia</taxon>
    </lineage>
</organism>
<feature type="compositionally biased region" description="Basic and acidic residues" evidence="2">
    <location>
        <begin position="369"/>
        <end position="392"/>
    </location>
</feature>
<feature type="compositionally biased region" description="Basic and acidic residues" evidence="2">
    <location>
        <begin position="440"/>
        <end position="451"/>
    </location>
</feature>
<dbReference type="InterPro" id="IPR013763">
    <property type="entry name" value="Cyclin-like_dom"/>
</dbReference>
<dbReference type="InterPro" id="IPR036915">
    <property type="entry name" value="Cyclin-like_sf"/>
</dbReference>
<feature type="compositionally biased region" description="Polar residues" evidence="2">
    <location>
        <begin position="304"/>
        <end position="315"/>
    </location>
</feature>
<gene>
    <name evidence="4" type="ORF">WJX72_008270</name>
</gene>
<keyword evidence="5" id="KW-1185">Reference proteome</keyword>
<feature type="compositionally biased region" description="Basic and acidic residues" evidence="2">
    <location>
        <begin position="466"/>
        <end position="476"/>
    </location>
</feature>
<feature type="compositionally biased region" description="Basic and acidic residues" evidence="2">
    <location>
        <begin position="316"/>
        <end position="358"/>
    </location>
</feature>
<reference evidence="4 5" key="1">
    <citation type="journal article" date="2024" name="Nat. Commun.">
        <title>Phylogenomics reveals the evolutionary origins of lichenization in chlorophyte algae.</title>
        <authorList>
            <person name="Puginier C."/>
            <person name="Libourel C."/>
            <person name="Otte J."/>
            <person name="Skaloud P."/>
            <person name="Haon M."/>
            <person name="Grisel S."/>
            <person name="Petersen M."/>
            <person name="Berrin J.G."/>
            <person name="Delaux P.M."/>
            <person name="Dal Grande F."/>
            <person name="Keller J."/>
        </authorList>
    </citation>
    <scope>NUCLEOTIDE SEQUENCE [LARGE SCALE GENOMIC DNA]</scope>
    <source>
        <strain evidence="4 5">SAG 2043</strain>
    </source>
</reference>
<comment type="similarity">
    <text evidence="1">Belongs to the cyclin family.</text>
</comment>
<feature type="domain" description="Cyclin-like" evidence="3">
    <location>
        <begin position="168"/>
        <end position="250"/>
    </location>
</feature>
<protein>
    <recommendedName>
        <fullName evidence="3">Cyclin-like domain-containing protein</fullName>
    </recommendedName>
</protein>
<dbReference type="InterPro" id="IPR006671">
    <property type="entry name" value="Cyclin_N"/>
</dbReference>
<evidence type="ECO:0000256" key="1">
    <source>
        <dbReference type="RuleBase" id="RU000383"/>
    </source>
</evidence>
<dbReference type="FunFam" id="1.10.472.10:FF:000031">
    <property type="entry name" value="cyclin-L1-1-like isoform X1"/>
    <property type="match status" value="1"/>
</dbReference>
<dbReference type="PANTHER" id="PTHR10026">
    <property type="entry name" value="CYCLIN"/>
    <property type="match status" value="1"/>
</dbReference>
<dbReference type="GO" id="GO:0016538">
    <property type="term" value="F:cyclin-dependent protein serine/threonine kinase regulator activity"/>
    <property type="evidence" value="ECO:0007669"/>
    <property type="project" value="InterPro"/>
</dbReference>
<feature type="compositionally biased region" description="Basic and acidic residues" evidence="2">
    <location>
        <begin position="419"/>
        <end position="432"/>
    </location>
</feature>
<sequence length="485" mass="54258">MGSGCGQLGRHSSFCILARYVVCRFWMWIPRQTVSPLHVPLLISGLSLVTLASPRGSLPNFADQAVLATGQALLHRFYCKESLTNFNVKAVAMACVFLSTKLEENARRPKDVLSVFYRMERRRECKPLDVLDVSGRRYEEMKGEMIRIERHMLRAFGFILHVEHPHKYVLNYAQLLLDANTELLQEAWNLTNDSLRTTLCIRFKGETVACGVIYMAARRLKIALPENPPWWEVYSVSKADMNEVCRSIVALYEMPKAAHTMLAKPAPSGRAQSLPAYAERSPGSAEASSALAARSPAPPALAITTPQELRNSNGAESKHEANGKEDHREDSGSSHLLESTRSRNAGEAERAPPEDRSTDQPAPGSLRSADSRHRKEREHISRRHDRDREADSRKRKAHERGNSRDKRDSSSQSHRPRSKGADGHRKDADRSSRHGQAASDRAREPARDPQHVHKRQKEAAAGPADAHAREESKPDMQSRSSALGL</sequence>
<keyword evidence="1" id="KW-0195">Cyclin</keyword>
<evidence type="ECO:0000313" key="5">
    <source>
        <dbReference type="Proteomes" id="UP001489004"/>
    </source>
</evidence>
<evidence type="ECO:0000313" key="4">
    <source>
        <dbReference type="EMBL" id="KAK9809039.1"/>
    </source>
</evidence>
<comment type="caution">
    <text evidence="4">The sequence shown here is derived from an EMBL/GenBank/DDBJ whole genome shotgun (WGS) entry which is preliminary data.</text>
</comment>
<feature type="region of interest" description="Disordered" evidence="2">
    <location>
        <begin position="263"/>
        <end position="485"/>
    </location>
</feature>
<dbReference type="SUPFAM" id="SSF47954">
    <property type="entry name" value="Cyclin-like"/>
    <property type="match status" value="2"/>
</dbReference>
<dbReference type="PIRSF" id="PIRSF036580">
    <property type="entry name" value="Cyclin_L"/>
    <property type="match status" value="1"/>
</dbReference>
<feature type="domain" description="Cyclin-like" evidence="3">
    <location>
        <begin position="47"/>
        <end position="154"/>
    </location>
</feature>
<dbReference type="Proteomes" id="UP001489004">
    <property type="component" value="Unassembled WGS sequence"/>
</dbReference>
<feature type="compositionally biased region" description="Low complexity" evidence="2">
    <location>
        <begin position="281"/>
        <end position="295"/>
    </location>
</feature>
<dbReference type="SMART" id="SM00385">
    <property type="entry name" value="CYCLIN"/>
    <property type="match status" value="2"/>
</dbReference>
<dbReference type="Gene3D" id="1.10.472.10">
    <property type="entry name" value="Cyclin-like"/>
    <property type="match status" value="2"/>
</dbReference>
<dbReference type="Pfam" id="PF00134">
    <property type="entry name" value="Cyclin_N"/>
    <property type="match status" value="1"/>
</dbReference>
<name>A0AAW1PM61_9CHLO</name>
<accession>A0AAW1PM61</accession>
<feature type="compositionally biased region" description="Basic and acidic residues" evidence="2">
    <location>
        <begin position="399"/>
        <end position="409"/>
    </location>
</feature>
<dbReference type="Pfam" id="PF21797">
    <property type="entry name" value="CycT2-like_C"/>
    <property type="match status" value="1"/>
</dbReference>
<proteinExistence type="inferred from homology"/>
<dbReference type="InterPro" id="IPR043198">
    <property type="entry name" value="Cyclin/Ssn8"/>
</dbReference>
<dbReference type="GO" id="GO:0006357">
    <property type="term" value="P:regulation of transcription by RNA polymerase II"/>
    <property type="evidence" value="ECO:0007669"/>
    <property type="project" value="InterPro"/>
</dbReference>
<dbReference type="AlphaFoldDB" id="A0AAW1PM61"/>